<evidence type="ECO:0000313" key="1">
    <source>
        <dbReference type="EMBL" id="ABG31620.1"/>
    </source>
</evidence>
<dbReference type="EMBL" id="CP000362">
    <property type="protein sequence ID" value="ABG31620.1"/>
    <property type="molecule type" value="Genomic_DNA"/>
</dbReference>
<dbReference type="AlphaFoldDB" id="Q168H3"/>
<reference evidence="1 2" key="1">
    <citation type="journal article" date="2007" name="J. Bacteriol.">
        <title>The complete genome sequence of Roseobacter denitrificans reveals a mixotrophic rather than photosynthetic metabolism.</title>
        <authorList>
            <person name="Swingley W.D."/>
            <person name="Sadekar S."/>
            <person name="Mastrian S.D."/>
            <person name="Matthies H.J."/>
            <person name="Hao J."/>
            <person name="Ramos H."/>
            <person name="Acharya C.R."/>
            <person name="Conrad A.L."/>
            <person name="Taylor H.L."/>
            <person name="Dejesa L.C."/>
            <person name="Shah M.K."/>
            <person name="O'huallachain M.E."/>
            <person name="Lince M.T."/>
            <person name="Blankenship R.E."/>
            <person name="Beatty J.T."/>
            <person name="Touchman J.W."/>
        </authorList>
    </citation>
    <scope>NUCLEOTIDE SEQUENCE [LARGE SCALE GENOMIC DNA]</scope>
    <source>
        <strain evidence="2">ATCC 33942 / OCh 114</strain>
    </source>
</reference>
<gene>
    <name evidence="1" type="ordered locus">RD1_2017</name>
</gene>
<evidence type="ECO:0000313" key="2">
    <source>
        <dbReference type="Proteomes" id="UP000007029"/>
    </source>
</evidence>
<dbReference type="KEGG" id="rde:RD1_2017"/>
<proteinExistence type="predicted"/>
<organism evidence="1 2">
    <name type="scientific">Roseobacter denitrificans (strain ATCC 33942 / OCh 114)</name>
    <name type="common">Erythrobacter sp. (strain OCh 114)</name>
    <name type="synonym">Roseobacter denitrificans</name>
    <dbReference type="NCBI Taxonomy" id="375451"/>
    <lineage>
        <taxon>Bacteria</taxon>
        <taxon>Pseudomonadati</taxon>
        <taxon>Pseudomonadota</taxon>
        <taxon>Alphaproteobacteria</taxon>
        <taxon>Rhodobacterales</taxon>
        <taxon>Roseobacteraceae</taxon>
        <taxon>Roseobacter</taxon>
    </lineage>
</organism>
<protein>
    <submittedName>
        <fullName evidence="1">Uncharacterized protein</fullName>
    </submittedName>
</protein>
<sequence length="32" mass="3241">MARGTRGKASCVKAGAPVFAALSPFPRSTAYA</sequence>
<accession>Q168H3</accession>
<dbReference type="HOGENOM" id="CLU_3391120_0_0_5"/>
<keyword evidence="2" id="KW-1185">Reference proteome</keyword>
<dbReference type="STRING" id="375451.RD1_2017"/>
<name>Q168H3_ROSDO</name>
<dbReference type="Proteomes" id="UP000007029">
    <property type="component" value="Chromosome"/>
</dbReference>